<comment type="caution">
    <text evidence="1">The sequence shown here is derived from an EMBL/GenBank/DDBJ whole genome shotgun (WGS) entry which is preliminary data.</text>
</comment>
<gene>
    <name evidence="1" type="ORF">ACJMK2_015590</name>
</gene>
<sequence>TERILLRLKQHELPLPPPNLVPLKAPVPDISTSIMEEKASILHLLEVDLNNLTGYA</sequence>
<proteinExistence type="predicted"/>
<feature type="non-terminal residue" evidence="1">
    <location>
        <position position="56"/>
    </location>
</feature>
<dbReference type="Proteomes" id="UP001634394">
    <property type="component" value="Unassembled WGS sequence"/>
</dbReference>
<evidence type="ECO:0000313" key="1">
    <source>
        <dbReference type="EMBL" id="KAL3851893.1"/>
    </source>
</evidence>
<dbReference type="AlphaFoldDB" id="A0ABD3UU32"/>
<reference evidence="1 2" key="1">
    <citation type="submission" date="2024-11" db="EMBL/GenBank/DDBJ databases">
        <title>Chromosome-level genome assembly of the freshwater bivalve Anodonta woodiana.</title>
        <authorList>
            <person name="Chen X."/>
        </authorList>
    </citation>
    <scope>NUCLEOTIDE SEQUENCE [LARGE SCALE GENOMIC DNA]</scope>
    <source>
        <strain evidence="1">MN2024</strain>
        <tissue evidence="1">Gills</tissue>
    </source>
</reference>
<organism evidence="1 2">
    <name type="scientific">Sinanodonta woodiana</name>
    <name type="common">Chinese pond mussel</name>
    <name type="synonym">Anodonta woodiana</name>
    <dbReference type="NCBI Taxonomy" id="1069815"/>
    <lineage>
        <taxon>Eukaryota</taxon>
        <taxon>Metazoa</taxon>
        <taxon>Spiralia</taxon>
        <taxon>Lophotrochozoa</taxon>
        <taxon>Mollusca</taxon>
        <taxon>Bivalvia</taxon>
        <taxon>Autobranchia</taxon>
        <taxon>Heteroconchia</taxon>
        <taxon>Palaeoheterodonta</taxon>
        <taxon>Unionida</taxon>
        <taxon>Unionoidea</taxon>
        <taxon>Unionidae</taxon>
        <taxon>Unioninae</taxon>
        <taxon>Sinanodonta</taxon>
    </lineage>
</organism>
<protein>
    <submittedName>
        <fullName evidence="1">Uncharacterized protein</fullName>
    </submittedName>
</protein>
<keyword evidence="2" id="KW-1185">Reference proteome</keyword>
<name>A0ABD3UU32_SINWO</name>
<dbReference type="EMBL" id="JBJQND010000015">
    <property type="protein sequence ID" value="KAL3851893.1"/>
    <property type="molecule type" value="Genomic_DNA"/>
</dbReference>
<evidence type="ECO:0000313" key="2">
    <source>
        <dbReference type="Proteomes" id="UP001634394"/>
    </source>
</evidence>
<feature type="non-terminal residue" evidence="1">
    <location>
        <position position="1"/>
    </location>
</feature>
<accession>A0ABD3UU32</accession>